<dbReference type="OrthoDB" id="2641813at2759"/>
<dbReference type="AlphaFoldDB" id="A0A1B7MIC4"/>
<dbReference type="EMBL" id="KV449033">
    <property type="protein sequence ID" value="OAX32361.1"/>
    <property type="molecule type" value="Genomic_DNA"/>
</dbReference>
<keyword evidence="2" id="KW-1185">Reference proteome</keyword>
<evidence type="ECO:0000313" key="1">
    <source>
        <dbReference type="EMBL" id="OAX32361.1"/>
    </source>
</evidence>
<accession>A0A1B7MIC4</accession>
<feature type="non-terminal residue" evidence="1">
    <location>
        <position position="77"/>
    </location>
</feature>
<dbReference type="Proteomes" id="UP000092154">
    <property type="component" value="Unassembled WGS sequence"/>
</dbReference>
<sequence length="77" mass="8891">PENSNDILGLIFNHHIFTNQFHNLQLSITIQLAIFLNCVDHYNNVISSKDVYQWTGISIDLVINCTNYVMVALFNQH</sequence>
<gene>
    <name evidence="1" type="ORF">K503DRAFT_655433</name>
</gene>
<evidence type="ECO:0000313" key="2">
    <source>
        <dbReference type="Proteomes" id="UP000092154"/>
    </source>
</evidence>
<name>A0A1B7MIC4_9AGAM</name>
<reference evidence="1 2" key="1">
    <citation type="submission" date="2016-06" db="EMBL/GenBank/DDBJ databases">
        <title>Comparative genomics of the ectomycorrhizal sister species Rhizopogon vinicolor and Rhizopogon vesiculosus (Basidiomycota: Boletales) reveals a divergence of the mating type B locus.</title>
        <authorList>
            <consortium name="DOE Joint Genome Institute"/>
            <person name="Mujic A.B."/>
            <person name="Kuo A."/>
            <person name="Tritt A."/>
            <person name="Lipzen A."/>
            <person name="Chen C."/>
            <person name="Johnson J."/>
            <person name="Sharma A."/>
            <person name="Barry K."/>
            <person name="Grigoriev I.V."/>
            <person name="Spatafora J.W."/>
        </authorList>
    </citation>
    <scope>NUCLEOTIDE SEQUENCE [LARGE SCALE GENOMIC DNA]</scope>
    <source>
        <strain evidence="1 2">AM-OR11-026</strain>
    </source>
</reference>
<organism evidence="1 2">
    <name type="scientific">Rhizopogon vinicolor AM-OR11-026</name>
    <dbReference type="NCBI Taxonomy" id="1314800"/>
    <lineage>
        <taxon>Eukaryota</taxon>
        <taxon>Fungi</taxon>
        <taxon>Dikarya</taxon>
        <taxon>Basidiomycota</taxon>
        <taxon>Agaricomycotina</taxon>
        <taxon>Agaricomycetes</taxon>
        <taxon>Agaricomycetidae</taxon>
        <taxon>Boletales</taxon>
        <taxon>Suillineae</taxon>
        <taxon>Rhizopogonaceae</taxon>
        <taxon>Rhizopogon</taxon>
    </lineage>
</organism>
<dbReference type="STRING" id="1314800.A0A1B7MIC4"/>
<proteinExistence type="predicted"/>
<protein>
    <submittedName>
        <fullName evidence="1">Uncharacterized protein</fullName>
    </submittedName>
</protein>
<feature type="non-terminal residue" evidence="1">
    <location>
        <position position="1"/>
    </location>
</feature>
<dbReference type="InParanoid" id="A0A1B7MIC4"/>